<evidence type="ECO:0000313" key="5">
    <source>
        <dbReference type="EMBL" id="MBE0465174.1"/>
    </source>
</evidence>
<dbReference type="CDD" id="cd13603">
    <property type="entry name" value="PBP2_TRAP_Siap_TeaA_like"/>
    <property type="match status" value="1"/>
</dbReference>
<dbReference type="Gene3D" id="3.40.190.170">
    <property type="entry name" value="Bacterial extracellular solute-binding protein, family 7"/>
    <property type="match status" value="1"/>
</dbReference>
<evidence type="ECO:0000256" key="4">
    <source>
        <dbReference type="SAM" id="SignalP"/>
    </source>
</evidence>
<name>A0ABR9G2R5_9GAMM</name>
<accession>A0ABR9G2R5</accession>
<evidence type="ECO:0000256" key="2">
    <source>
        <dbReference type="ARBA" id="ARBA00022448"/>
    </source>
</evidence>
<comment type="caution">
    <text evidence="5">The sequence shown here is derived from an EMBL/GenBank/DDBJ whole genome shotgun (WGS) entry which is preliminary data.</text>
</comment>
<dbReference type="RefSeq" id="WP_192539609.1">
    <property type="nucleotide sequence ID" value="NZ_RRZB01000065.1"/>
</dbReference>
<evidence type="ECO:0000313" key="6">
    <source>
        <dbReference type="Proteomes" id="UP001645038"/>
    </source>
</evidence>
<organism evidence="5 6">
    <name type="scientific">Halomonas colorata</name>
    <dbReference type="NCBI Taxonomy" id="2742615"/>
    <lineage>
        <taxon>Bacteria</taxon>
        <taxon>Pseudomonadati</taxon>
        <taxon>Pseudomonadota</taxon>
        <taxon>Gammaproteobacteria</taxon>
        <taxon>Oceanospirillales</taxon>
        <taxon>Halomonadaceae</taxon>
        <taxon>Halomonas</taxon>
    </lineage>
</organism>
<dbReference type="Proteomes" id="UP001645038">
    <property type="component" value="Unassembled WGS sequence"/>
</dbReference>
<dbReference type="InterPro" id="IPR018389">
    <property type="entry name" value="DctP_fam"/>
</dbReference>
<dbReference type="PANTHER" id="PTHR33376:SF7">
    <property type="entry name" value="C4-DICARBOXYLATE-BINDING PROTEIN DCTB"/>
    <property type="match status" value="1"/>
</dbReference>
<keyword evidence="3 4" id="KW-0732">Signal</keyword>
<sequence length="323" mass="35889">MTTTTRGIILASLASLGIAAQASANELSIAIHVEPSDTMFKVGERLKETIESETDGKYTVSLLGTEVGGERDHLEGASFGEYSIALGGSMPMTLYAPEFASADLPFVYRSSEEAREVYEGETGELLNERLIASGNMRLVGLSQRNPRNLTSNFPVTTPEDVSGVRLRVPEIAPWIKIWEEVGALPSPIAWPEVYTSLQTGVIEMQENPVDLIYSGRLYDVQDHLNRTEHVFSFFHWLMNEDFYQSLSDEDRDIIMAAIADATEWGDETIISGQEELIKELESLGMTVVDSDVDAFREAAEPAVREIIEDYHPSVREYVNSLLD</sequence>
<evidence type="ECO:0000256" key="3">
    <source>
        <dbReference type="ARBA" id="ARBA00022729"/>
    </source>
</evidence>
<keyword evidence="6" id="KW-1185">Reference proteome</keyword>
<dbReference type="InterPro" id="IPR038404">
    <property type="entry name" value="TRAP_DctP_sf"/>
</dbReference>
<evidence type="ECO:0000256" key="1">
    <source>
        <dbReference type="ARBA" id="ARBA00009023"/>
    </source>
</evidence>
<reference evidence="5 6" key="1">
    <citation type="submission" date="2020-07" db="EMBL/GenBank/DDBJ databases">
        <title>Halophilic bacteria isolated from french cheeses.</title>
        <authorList>
            <person name="Kothe C.I."/>
            <person name="Farah-Kraiem B."/>
            <person name="Renault P."/>
            <person name="Dridi B."/>
        </authorList>
    </citation>
    <scope>NUCLEOTIDE SEQUENCE [LARGE SCALE GENOMIC DNA]</scope>
    <source>
        <strain evidence="5 6">FME20</strain>
    </source>
</reference>
<feature type="chain" id="PRO_5045284656" evidence="4">
    <location>
        <begin position="25"/>
        <end position="323"/>
    </location>
</feature>
<feature type="signal peptide" evidence="4">
    <location>
        <begin position="1"/>
        <end position="24"/>
    </location>
</feature>
<dbReference type="NCBIfam" id="NF037995">
    <property type="entry name" value="TRAP_S1"/>
    <property type="match status" value="1"/>
</dbReference>
<dbReference type="PANTHER" id="PTHR33376">
    <property type="match status" value="1"/>
</dbReference>
<protein>
    <submittedName>
        <fullName evidence="5">TRAP transporter substrate-binding protein</fullName>
    </submittedName>
</protein>
<comment type="similarity">
    <text evidence="1">Belongs to the bacterial solute-binding protein 7 family.</text>
</comment>
<gene>
    <name evidence="5" type="ORF">EI547_17210</name>
</gene>
<dbReference type="Pfam" id="PF03480">
    <property type="entry name" value="DctP"/>
    <property type="match status" value="1"/>
</dbReference>
<keyword evidence="2" id="KW-0813">Transport</keyword>
<dbReference type="EMBL" id="RRZB01000065">
    <property type="protein sequence ID" value="MBE0465174.1"/>
    <property type="molecule type" value="Genomic_DNA"/>
</dbReference>
<proteinExistence type="inferred from homology"/>